<name>A0AAJ8BSC8_ASPNG</name>
<dbReference type="AlphaFoldDB" id="A0AAJ8BSC8"/>
<dbReference type="RefSeq" id="XP_059602949.1">
    <property type="nucleotide sequence ID" value="XM_059745788.1"/>
</dbReference>
<proteinExistence type="predicted"/>
<evidence type="ECO:0000313" key="1">
    <source>
        <dbReference type="RefSeq" id="XP_059602949.1"/>
    </source>
</evidence>
<reference evidence="1" key="1">
    <citation type="submission" date="2025-02" db="EMBL/GenBank/DDBJ databases">
        <authorList>
            <consortium name="NCBI Genome Project"/>
        </authorList>
    </citation>
    <scope>NUCLEOTIDE SEQUENCE</scope>
</reference>
<accession>A0AAJ8BSC8</accession>
<dbReference type="VEuPathDB" id="FungiDB:An18g04720"/>
<sequence length="35" mass="4095">MDRVWVAGSLEDMGQIYHGLSLKSKSYVLRREIKQ</sequence>
<reference evidence="1" key="2">
    <citation type="submission" date="2025-08" db="UniProtKB">
        <authorList>
            <consortium name="RefSeq"/>
        </authorList>
    </citation>
    <scope>IDENTIFICATION</scope>
</reference>
<protein>
    <submittedName>
        <fullName evidence="1">Uncharacterized protein</fullName>
    </submittedName>
</protein>
<organism evidence="1">
    <name type="scientific">Aspergillus niger</name>
    <dbReference type="NCBI Taxonomy" id="5061"/>
    <lineage>
        <taxon>Eukaryota</taxon>
        <taxon>Fungi</taxon>
        <taxon>Dikarya</taxon>
        <taxon>Ascomycota</taxon>
        <taxon>Pezizomycotina</taxon>
        <taxon>Eurotiomycetes</taxon>
        <taxon>Eurotiomycetidae</taxon>
        <taxon>Eurotiales</taxon>
        <taxon>Aspergillaceae</taxon>
        <taxon>Aspergillus</taxon>
        <taxon>Aspergillus subgen. Circumdati</taxon>
    </lineage>
</organism>
<dbReference type="KEGG" id="ang:An18g04720"/>
<gene>
    <name evidence="1" type="ORF">An18g04720</name>
</gene>
<dbReference type="GeneID" id="84593715"/>